<evidence type="ECO:0000313" key="1">
    <source>
        <dbReference type="EMBL" id="JAU30667.1"/>
    </source>
</evidence>
<dbReference type="EMBL" id="GEVL01019628">
    <property type="protein sequence ID" value="JAU57713.1"/>
    <property type="molecule type" value="Transcribed_RNA"/>
</dbReference>
<accession>A0A1J3EEY1</accession>
<dbReference type="EMBL" id="GEVK01022165">
    <property type="protein sequence ID" value="JAU30667.1"/>
    <property type="molecule type" value="Transcribed_RNA"/>
</dbReference>
<reference evidence="1" key="1">
    <citation type="submission" date="2016-07" db="EMBL/GenBank/DDBJ databases">
        <title>De novo transcriptome assembly of four accessions of the metal hyperaccumulator plant Noccaea caerulescens.</title>
        <authorList>
            <person name="Blande D."/>
            <person name="Halimaa P."/>
            <person name="Tervahauta A.I."/>
            <person name="Aarts M.G."/>
            <person name="Karenlampi S.O."/>
        </authorList>
    </citation>
    <scope>NUCLEOTIDE SEQUENCE</scope>
</reference>
<proteinExistence type="predicted"/>
<evidence type="ECO:0000313" key="2">
    <source>
        <dbReference type="EMBL" id="JAU57713.1"/>
    </source>
</evidence>
<organism evidence="1">
    <name type="scientific">Noccaea caerulescens</name>
    <name type="common">Alpine penny-cress</name>
    <name type="synonym">Thlaspi caerulescens</name>
    <dbReference type="NCBI Taxonomy" id="107243"/>
    <lineage>
        <taxon>Eukaryota</taxon>
        <taxon>Viridiplantae</taxon>
        <taxon>Streptophyta</taxon>
        <taxon>Embryophyta</taxon>
        <taxon>Tracheophyta</taxon>
        <taxon>Spermatophyta</taxon>
        <taxon>Magnoliopsida</taxon>
        <taxon>eudicotyledons</taxon>
        <taxon>Gunneridae</taxon>
        <taxon>Pentapetalae</taxon>
        <taxon>rosids</taxon>
        <taxon>malvids</taxon>
        <taxon>Brassicales</taxon>
        <taxon>Brassicaceae</taxon>
        <taxon>Coluteocarpeae</taxon>
        <taxon>Noccaea</taxon>
    </lineage>
</organism>
<gene>
    <name evidence="1" type="ORF">LC_TR2658_c1_g2_i1_g.9636</name>
    <name evidence="2" type="ORF">LE_TR2944_c0_g1_i1_g.8864</name>
</gene>
<protein>
    <submittedName>
        <fullName evidence="1">Uncharacterized protein</fullName>
    </submittedName>
</protein>
<sequence>MLGELEPIATARWMRLLECDESAHKHMDAGVHHGSGAHDELEPLPQLYDPSGERLLEIDESTHGLEPMASASLTQGVILEEKSLLECDESAPRMCLAFSLGFKRKRRCSSVEGVVPSFKESGVILSLEIKMAPTC</sequence>
<dbReference type="AlphaFoldDB" id="A0A1J3EEY1"/>
<name>A0A1J3EEY1_NOCCA</name>